<keyword evidence="2" id="KW-1185">Reference proteome</keyword>
<accession>A0AAV9BPP5</accession>
<name>A0AAV9BPP5_ACOGR</name>
<dbReference type="AlphaFoldDB" id="A0AAV9BPP5"/>
<sequence>MTSPSRALSRRNRVTAVIRRGNLIDLNEKLSSSVSLSKEVSDLIDRIVSDLCFSPGKGLRGRFREV</sequence>
<reference evidence="1" key="1">
    <citation type="journal article" date="2023" name="Nat. Commun.">
        <title>Diploid and tetraploid genomes of Acorus and the evolution of monocots.</title>
        <authorList>
            <person name="Ma L."/>
            <person name="Liu K.W."/>
            <person name="Li Z."/>
            <person name="Hsiao Y.Y."/>
            <person name="Qi Y."/>
            <person name="Fu T."/>
            <person name="Tang G.D."/>
            <person name="Zhang D."/>
            <person name="Sun W.H."/>
            <person name="Liu D.K."/>
            <person name="Li Y."/>
            <person name="Chen G.Z."/>
            <person name="Liu X.D."/>
            <person name="Liao X.Y."/>
            <person name="Jiang Y.T."/>
            <person name="Yu X."/>
            <person name="Hao Y."/>
            <person name="Huang J."/>
            <person name="Zhao X.W."/>
            <person name="Ke S."/>
            <person name="Chen Y.Y."/>
            <person name="Wu W.L."/>
            <person name="Hsu J.L."/>
            <person name="Lin Y.F."/>
            <person name="Huang M.D."/>
            <person name="Li C.Y."/>
            <person name="Huang L."/>
            <person name="Wang Z.W."/>
            <person name="Zhao X."/>
            <person name="Zhong W.Y."/>
            <person name="Peng D.H."/>
            <person name="Ahmad S."/>
            <person name="Lan S."/>
            <person name="Zhang J.S."/>
            <person name="Tsai W.C."/>
            <person name="Van de Peer Y."/>
            <person name="Liu Z.J."/>
        </authorList>
    </citation>
    <scope>NUCLEOTIDE SEQUENCE</scope>
    <source>
        <strain evidence="1">SCP</strain>
    </source>
</reference>
<proteinExistence type="predicted"/>
<reference evidence="1" key="2">
    <citation type="submission" date="2023-06" db="EMBL/GenBank/DDBJ databases">
        <authorList>
            <person name="Ma L."/>
            <person name="Liu K.-W."/>
            <person name="Li Z."/>
            <person name="Hsiao Y.-Y."/>
            <person name="Qi Y."/>
            <person name="Fu T."/>
            <person name="Tang G."/>
            <person name="Zhang D."/>
            <person name="Sun W.-H."/>
            <person name="Liu D.-K."/>
            <person name="Li Y."/>
            <person name="Chen G.-Z."/>
            <person name="Liu X.-D."/>
            <person name="Liao X.-Y."/>
            <person name="Jiang Y.-T."/>
            <person name="Yu X."/>
            <person name="Hao Y."/>
            <person name="Huang J."/>
            <person name="Zhao X.-W."/>
            <person name="Ke S."/>
            <person name="Chen Y.-Y."/>
            <person name="Wu W.-L."/>
            <person name="Hsu J.-L."/>
            <person name="Lin Y.-F."/>
            <person name="Huang M.-D."/>
            <person name="Li C.-Y."/>
            <person name="Huang L."/>
            <person name="Wang Z.-W."/>
            <person name="Zhao X."/>
            <person name="Zhong W.-Y."/>
            <person name="Peng D.-H."/>
            <person name="Ahmad S."/>
            <person name="Lan S."/>
            <person name="Zhang J.-S."/>
            <person name="Tsai W.-C."/>
            <person name="Van De Peer Y."/>
            <person name="Liu Z.-J."/>
        </authorList>
    </citation>
    <scope>NUCLEOTIDE SEQUENCE</scope>
    <source>
        <strain evidence="1">SCP</strain>
        <tissue evidence="1">Leaves</tissue>
    </source>
</reference>
<evidence type="ECO:0000313" key="2">
    <source>
        <dbReference type="Proteomes" id="UP001179952"/>
    </source>
</evidence>
<organism evidence="1 2">
    <name type="scientific">Acorus gramineus</name>
    <name type="common">Dwarf sweet flag</name>
    <dbReference type="NCBI Taxonomy" id="55184"/>
    <lineage>
        <taxon>Eukaryota</taxon>
        <taxon>Viridiplantae</taxon>
        <taxon>Streptophyta</taxon>
        <taxon>Embryophyta</taxon>
        <taxon>Tracheophyta</taxon>
        <taxon>Spermatophyta</taxon>
        <taxon>Magnoliopsida</taxon>
        <taxon>Liliopsida</taxon>
        <taxon>Acoraceae</taxon>
        <taxon>Acorus</taxon>
    </lineage>
</organism>
<comment type="caution">
    <text evidence="1">The sequence shown here is derived from an EMBL/GenBank/DDBJ whole genome shotgun (WGS) entry which is preliminary data.</text>
</comment>
<evidence type="ECO:0000313" key="1">
    <source>
        <dbReference type="EMBL" id="KAK1278480.1"/>
    </source>
</evidence>
<dbReference type="EMBL" id="JAUJYN010000002">
    <property type="protein sequence ID" value="KAK1278480.1"/>
    <property type="molecule type" value="Genomic_DNA"/>
</dbReference>
<dbReference type="Proteomes" id="UP001179952">
    <property type="component" value="Unassembled WGS sequence"/>
</dbReference>
<gene>
    <name evidence="1" type="ORF">QJS04_geneDACA003552</name>
</gene>
<protein>
    <submittedName>
        <fullName evidence="1">Uncharacterized protein</fullName>
    </submittedName>
</protein>